<evidence type="ECO:0000313" key="3">
    <source>
        <dbReference type="EMBL" id="QAS53042.1"/>
    </source>
</evidence>
<dbReference type="Pfam" id="PF14258">
    <property type="entry name" value="DUF4350"/>
    <property type="match status" value="1"/>
</dbReference>
<accession>A0A410ME78</accession>
<reference evidence="3 4" key="1">
    <citation type="submission" date="2018-01" db="EMBL/GenBank/DDBJ databases">
        <title>The whole genome sequencing and assembly of Halobacillus litoralis ERB031 strain.</title>
        <authorList>
            <person name="Lee S.-J."/>
            <person name="Park M.-K."/>
            <person name="Kim J.-Y."/>
            <person name="Lee Y.-J."/>
            <person name="Yi H."/>
            <person name="Bahn Y.-S."/>
            <person name="Kim J.F."/>
            <person name="Lee D.-W."/>
        </authorList>
    </citation>
    <scope>NUCLEOTIDE SEQUENCE [LARGE SCALE GENOMIC DNA]</scope>
    <source>
        <strain evidence="3 4">ERB 031</strain>
    </source>
</reference>
<organism evidence="3 4">
    <name type="scientific">Halobacillus litoralis</name>
    <dbReference type="NCBI Taxonomy" id="45668"/>
    <lineage>
        <taxon>Bacteria</taxon>
        <taxon>Bacillati</taxon>
        <taxon>Bacillota</taxon>
        <taxon>Bacilli</taxon>
        <taxon>Bacillales</taxon>
        <taxon>Bacillaceae</taxon>
        <taxon>Halobacillus</taxon>
    </lineage>
</organism>
<protein>
    <recommendedName>
        <fullName evidence="2">DUF4350 domain-containing protein</fullName>
    </recommendedName>
</protein>
<dbReference type="KEGG" id="hli:HLI_13010"/>
<gene>
    <name evidence="3" type="ORF">HLI_13010</name>
</gene>
<sequence>MDHSKRTWMWVGLCLTFLIALLYWLSSGRPEAYPPYLSNSPSPSGVKALYTNIDQEDVISRWNQPPEILPESESPQLLLMIEPYSTISQSEMQHYESWMREGHTLLLMKNNPVGYFESDVEYGIDPSGETLVKSQNGGEYKAVVGQQHRLMPRDSDDVILEDSEGVLAYERAYGDGSLIVGMNPDWFTNGQVLENNHYELAAYLLGQNERERLWVDEYIHGKETLAANFTIYPQWLLVLALQIGLLALMWLWLKGKRFGPVFMPREAEVRFGIERLQALASWYRKRKFYRESLDIQVSYVRQLLHERWGIALTTSWEDVCHTLSYRLSEDRFQEWQRWTREIEQLENLSKVDEKAYLEWSETLDEMRRGVQDR</sequence>
<evidence type="ECO:0000259" key="2">
    <source>
        <dbReference type="Pfam" id="PF14258"/>
    </source>
</evidence>
<dbReference type="EMBL" id="CP026118">
    <property type="protein sequence ID" value="QAS53042.1"/>
    <property type="molecule type" value="Genomic_DNA"/>
</dbReference>
<proteinExistence type="predicted"/>
<evidence type="ECO:0000313" key="4">
    <source>
        <dbReference type="Proteomes" id="UP000287756"/>
    </source>
</evidence>
<dbReference type="InterPro" id="IPR025646">
    <property type="entry name" value="DUF4350"/>
</dbReference>
<dbReference type="AlphaFoldDB" id="A0A410ME78"/>
<evidence type="ECO:0000256" key="1">
    <source>
        <dbReference type="SAM" id="Phobius"/>
    </source>
</evidence>
<dbReference type="Proteomes" id="UP000287756">
    <property type="component" value="Chromosome"/>
</dbReference>
<name>A0A410ME78_9BACI</name>
<keyword evidence="1" id="KW-0812">Transmembrane</keyword>
<feature type="domain" description="DUF4350" evidence="2">
    <location>
        <begin position="38"/>
        <end position="205"/>
    </location>
</feature>
<dbReference type="RefSeq" id="WP_128525320.1">
    <property type="nucleotide sequence ID" value="NZ_CP026118.1"/>
</dbReference>
<feature type="transmembrane region" description="Helical" evidence="1">
    <location>
        <begin position="232"/>
        <end position="253"/>
    </location>
</feature>
<dbReference type="OrthoDB" id="2935725at2"/>
<keyword evidence="1" id="KW-1133">Transmembrane helix</keyword>
<keyword evidence="1" id="KW-0472">Membrane</keyword>